<dbReference type="InParanoid" id="A0A6P7H8H8"/>
<evidence type="ECO:0000256" key="1">
    <source>
        <dbReference type="SAM" id="MobiDB-lite"/>
    </source>
</evidence>
<sequence length="146" mass="15708">MPSSVLDDDAIVDFSFPLSPNLNIDSRLFSNIDETAEEETDLLTCDKKLVPYSDSDDTNDSSNNAAIVFSPLVNDKIGCNDFIQHNDSLLNSESDSSSLTVFLKNETEIDSISSSSSTGSISSKTSGSSSQSTQPEGRGQKRKKGK</sequence>
<evidence type="ECO:0000313" key="2">
    <source>
        <dbReference type="RefSeq" id="XP_028154892.1"/>
    </source>
</evidence>
<reference evidence="2" key="1">
    <citation type="submission" date="2025-08" db="UniProtKB">
        <authorList>
            <consortium name="RefSeq"/>
        </authorList>
    </citation>
    <scope>IDENTIFICATION</scope>
    <source>
        <tissue evidence="2">Whole insect</tissue>
    </source>
</reference>
<feature type="compositionally biased region" description="Low complexity" evidence="1">
    <location>
        <begin position="111"/>
        <end position="134"/>
    </location>
</feature>
<proteinExistence type="predicted"/>
<dbReference type="AlphaFoldDB" id="A0A6P7H8H8"/>
<name>A0A6P7H8H8_DIAVI</name>
<dbReference type="RefSeq" id="XP_028154892.1">
    <property type="nucleotide sequence ID" value="XM_028299091.1"/>
</dbReference>
<protein>
    <submittedName>
        <fullName evidence="2">Uncharacterized protein LOC114348541</fullName>
    </submittedName>
</protein>
<gene>
    <name evidence="2" type="primary">LOC114348541</name>
</gene>
<organism evidence="2">
    <name type="scientific">Diabrotica virgifera virgifera</name>
    <name type="common">western corn rootworm</name>
    <dbReference type="NCBI Taxonomy" id="50390"/>
    <lineage>
        <taxon>Eukaryota</taxon>
        <taxon>Metazoa</taxon>
        <taxon>Ecdysozoa</taxon>
        <taxon>Arthropoda</taxon>
        <taxon>Hexapoda</taxon>
        <taxon>Insecta</taxon>
        <taxon>Pterygota</taxon>
        <taxon>Neoptera</taxon>
        <taxon>Endopterygota</taxon>
        <taxon>Coleoptera</taxon>
        <taxon>Polyphaga</taxon>
        <taxon>Cucujiformia</taxon>
        <taxon>Chrysomeloidea</taxon>
        <taxon>Chrysomelidae</taxon>
        <taxon>Galerucinae</taxon>
        <taxon>Diabroticina</taxon>
        <taxon>Diabroticites</taxon>
        <taxon>Diabrotica</taxon>
    </lineage>
</organism>
<feature type="region of interest" description="Disordered" evidence="1">
    <location>
        <begin position="109"/>
        <end position="146"/>
    </location>
</feature>
<accession>A0A6P7H8H8</accession>